<gene>
    <name evidence="3" type="ORF">NCTC13160_00417</name>
    <name evidence="4" type="ORF">PPN31119_01051</name>
</gene>
<dbReference type="RefSeq" id="WP_023596017.1">
    <property type="nucleotide sequence ID" value="NC_023018.2"/>
</dbReference>
<dbReference type="Pfam" id="PF19029">
    <property type="entry name" value="DUF883_C"/>
    <property type="match status" value="1"/>
</dbReference>
<reference evidence="4 6" key="2">
    <citation type="submission" date="2019-08" db="EMBL/GenBank/DDBJ databases">
        <authorList>
            <person name="Peeters C."/>
        </authorList>
    </citation>
    <scope>NUCLEOTIDE SEQUENCE [LARGE SCALE GENOMIC DNA]</scope>
    <source>
        <strain evidence="4 6">LMG 31119</strain>
    </source>
</reference>
<dbReference type="InterPro" id="IPR043605">
    <property type="entry name" value="DUF883_C"/>
</dbReference>
<dbReference type="AlphaFoldDB" id="A0A378YE20"/>
<dbReference type="STRING" id="93220.A6P55_23135"/>
<organism evidence="3 5">
    <name type="scientific">Pandoraea pnomenusa</name>
    <dbReference type="NCBI Taxonomy" id="93220"/>
    <lineage>
        <taxon>Bacteria</taxon>
        <taxon>Pseudomonadati</taxon>
        <taxon>Pseudomonadota</taxon>
        <taxon>Betaproteobacteria</taxon>
        <taxon>Burkholderiales</taxon>
        <taxon>Burkholderiaceae</taxon>
        <taxon>Pandoraea</taxon>
    </lineage>
</organism>
<evidence type="ECO:0000313" key="5">
    <source>
        <dbReference type="Proteomes" id="UP000254573"/>
    </source>
</evidence>
<dbReference type="Proteomes" id="UP000254573">
    <property type="component" value="Unassembled WGS sequence"/>
</dbReference>
<dbReference type="GeneID" id="57198913"/>
<dbReference type="KEGG" id="ppno:DA70_04220"/>
<keyword evidence="1" id="KW-0812">Transmembrane</keyword>
<dbReference type="KEGG" id="prb:X636_22885"/>
<evidence type="ECO:0000313" key="4">
    <source>
        <dbReference type="EMBL" id="VVE62904.1"/>
    </source>
</evidence>
<accession>A0A378YE20</accession>
<dbReference type="EMBL" id="UGSG01000001">
    <property type="protein sequence ID" value="SUA74639.1"/>
    <property type="molecule type" value="Genomic_DNA"/>
</dbReference>
<evidence type="ECO:0000313" key="6">
    <source>
        <dbReference type="Proteomes" id="UP000361468"/>
    </source>
</evidence>
<dbReference type="EMBL" id="CABPSO010000002">
    <property type="protein sequence ID" value="VVE62904.1"/>
    <property type="molecule type" value="Genomic_DNA"/>
</dbReference>
<feature type="domain" description="DUF883" evidence="2">
    <location>
        <begin position="76"/>
        <end position="100"/>
    </location>
</feature>
<keyword evidence="1" id="KW-1133">Transmembrane helix</keyword>
<feature type="transmembrane region" description="Helical" evidence="1">
    <location>
        <begin position="88"/>
        <end position="110"/>
    </location>
</feature>
<reference evidence="3 5" key="1">
    <citation type="submission" date="2018-06" db="EMBL/GenBank/DDBJ databases">
        <authorList>
            <consortium name="Pathogen Informatics"/>
            <person name="Doyle S."/>
        </authorList>
    </citation>
    <scope>NUCLEOTIDE SEQUENCE [LARGE SCALE GENOMIC DNA]</scope>
    <source>
        <strain evidence="3 5">NCTC13160</strain>
    </source>
</reference>
<keyword evidence="1" id="KW-0472">Membrane</keyword>
<evidence type="ECO:0000313" key="3">
    <source>
        <dbReference type="EMBL" id="SUA74639.1"/>
    </source>
</evidence>
<keyword evidence="6" id="KW-1185">Reference proteome</keyword>
<dbReference type="OrthoDB" id="8970946at2"/>
<evidence type="ECO:0000259" key="2">
    <source>
        <dbReference type="Pfam" id="PF19029"/>
    </source>
</evidence>
<name>A0A378YE20_9BURK</name>
<dbReference type="KEGG" id="ppnm:LV28_02090"/>
<sequence length="123" mass="13440">MNDIRQNDPHDRQTLINDADALLADVKAFLKDLAEHDEAGVAERPAFGARLRELNSHLDSLRHTSRETAARLARTTDGYVHEHPWKSVAAAASIAALAGVAGAMTIPMIARRQHKAASEDVRL</sequence>
<dbReference type="Proteomes" id="UP000361468">
    <property type="component" value="Unassembled WGS sequence"/>
</dbReference>
<proteinExistence type="predicted"/>
<evidence type="ECO:0000256" key="1">
    <source>
        <dbReference type="SAM" id="Phobius"/>
    </source>
</evidence>
<protein>
    <submittedName>
        <fullName evidence="3">Bacterial protein of uncharacterized function (DUF883)</fullName>
    </submittedName>
    <submittedName>
        <fullName evidence="4">Membrane protein</fullName>
    </submittedName>
</protein>